<keyword evidence="2" id="KW-1185">Reference proteome</keyword>
<dbReference type="Proteomes" id="UP000297453">
    <property type="component" value="Unassembled WGS sequence"/>
</dbReference>
<evidence type="ECO:0000313" key="2">
    <source>
        <dbReference type="Proteomes" id="UP000297453"/>
    </source>
</evidence>
<comment type="caution">
    <text evidence="1">The sequence shown here is derived from an EMBL/GenBank/DDBJ whole genome shotgun (WGS) entry which is preliminary data.</text>
</comment>
<name>A0A4R9G8I9_9LEPT</name>
<protein>
    <submittedName>
        <fullName evidence="1">Uncharacterized protein</fullName>
    </submittedName>
</protein>
<organism evidence="1 2">
    <name type="scientific">Leptospira semungkisensis</name>
    <dbReference type="NCBI Taxonomy" id="2484985"/>
    <lineage>
        <taxon>Bacteria</taxon>
        <taxon>Pseudomonadati</taxon>
        <taxon>Spirochaetota</taxon>
        <taxon>Spirochaetia</taxon>
        <taxon>Leptospirales</taxon>
        <taxon>Leptospiraceae</taxon>
        <taxon>Leptospira</taxon>
    </lineage>
</organism>
<reference evidence="1" key="1">
    <citation type="journal article" date="2019" name="PLoS Negl. Trop. Dis.">
        <title>Revisiting the worldwide diversity of Leptospira species in the environment.</title>
        <authorList>
            <person name="Vincent A.T."/>
            <person name="Schiettekatte O."/>
            <person name="Bourhy P."/>
            <person name="Veyrier F.J."/>
            <person name="Picardeau M."/>
        </authorList>
    </citation>
    <scope>NUCLEOTIDE SEQUENCE [LARGE SCALE GENOMIC DNA]</scope>
    <source>
        <strain evidence="1">SSS9</strain>
    </source>
</reference>
<dbReference type="AlphaFoldDB" id="A0A4R9G8I9"/>
<dbReference type="EMBL" id="RQEP01000005">
    <property type="protein sequence ID" value="TGK07962.1"/>
    <property type="molecule type" value="Genomic_DNA"/>
</dbReference>
<gene>
    <name evidence="1" type="ORF">EHO59_07670</name>
</gene>
<sequence length="116" mass="13406">MSLKRTLIFGFFSFYIFLFANCYGRKVLGNFDELTIGPEYEGEKLASVERAKTQICDKTFLNAFQVGIHGAKEGVIHEALRAEMSRDPRIVAFNDVVFEHRSGCWFIEYTPELRKK</sequence>
<proteinExistence type="predicted"/>
<evidence type="ECO:0000313" key="1">
    <source>
        <dbReference type="EMBL" id="TGK07962.1"/>
    </source>
</evidence>
<dbReference type="OrthoDB" id="331448at2"/>
<accession>A0A4R9G8I9</accession>